<keyword evidence="3" id="KW-1185">Reference proteome</keyword>
<sequence>MLFFIKKYYLGLLFIIFSIDIIFFNWKLYGFFIPTFVRYISGGALFLLGIYIIKYEFDS</sequence>
<gene>
    <name evidence="2" type="ORF">AZO1586I_1761</name>
</gene>
<evidence type="ECO:0000313" key="3">
    <source>
        <dbReference type="Proteomes" id="UP000626656"/>
    </source>
</evidence>
<feature type="transmembrane region" description="Helical" evidence="1">
    <location>
        <begin position="7"/>
        <end position="26"/>
    </location>
</feature>
<feature type="transmembrane region" description="Helical" evidence="1">
    <location>
        <begin position="32"/>
        <end position="53"/>
    </location>
</feature>
<keyword evidence="1" id="KW-0472">Membrane</keyword>
<keyword evidence="1" id="KW-0812">Transmembrane</keyword>
<evidence type="ECO:0000256" key="1">
    <source>
        <dbReference type="SAM" id="Phobius"/>
    </source>
</evidence>
<accession>A0ABM8M9N7</accession>
<proteinExistence type="predicted"/>
<comment type="caution">
    <text evidence="2">The sequence shown here is derived from an EMBL/GenBank/DDBJ whole genome shotgun (WGS) entry which is preliminary data.</text>
</comment>
<dbReference type="Proteomes" id="UP000626656">
    <property type="component" value="Unassembled WGS sequence"/>
</dbReference>
<dbReference type="EMBL" id="CAHJWF010000373">
    <property type="protein sequence ID" value="CAB5507084.1"/>
    <property type="molecule type" value="Genomic_DNA"/>
</dbReference>
<keyword evidence="1" id="KW-1133">Transmembrane helix</keyword>
<evidence type="ECO:0000313" key="2">
    <source>
        <dbReference type="EMBL" id="CAB5507084.1"/>
    </source>
</evidence>
<protein>
    <submittedName>
        <fullName evidence="2">Uncharacterized protein</fullName>
    </submittedName>
</protein>
<reference evidence="2 3" key="1">
    <citation type="submission" date="2020-05" db="EMBL/GenBank/DDBJ databases">
        <authorList>
            <person name="Petersen J."/>
            <person name="Sayavedra L."/>
        </authorList>
    </citation>
    <scope>NUCLEOTIDE SEQUENCE [LARGE SCALE GENOMIC DNA]</scope>
    <source>
        <strain evidence="2">B azoricus SOX ET2 1586I</strain>
    </source>
</reference>
<name>A0ABM8M9N7_9GAMM</name>
<organism evidence="2 3">
    <name type="scientific">Bathymodiolus thermophilus thioautotrophic gill symbiont</name>
    <dbReference type="NCBI Taxonomy" id="2360"/>
    <lineage>
        <taxon>Bacteria</taxon>
        <taxon>Pseudomonadati</taxon>
        <taxon>Pseudomonadota</taxon>
        <taxon>Gammaproteobacteria</taxon>
        <taxon>sulfur-oxidizing symbionts</taxon>
    </lineage>
</organism>